<dbReference type="PANTHER" id="PTHR43742">
    <property type="entry name" value="TRIMETHYLAMINE-N-OXIDE REDUCTASE"/>
    <property type="match status" value="1"/>
</dbReference>
<feature type="domain" description="4Fe-4S Mo/W bis-MGD-type" evidence="5">
    <location>
        <begin position="2"/>
        <end position="59"/>
    </location>
</feature>
<dbReference type="GO" id="GO:0046872">
    <property type="term" value="F:metal ion binding"/>
    <property type="evidence" value="ECO:0007669"/>
    <property type="project" value="UniProtKB-KW"/>
</dbReference>
<dbReference type="Gene3D" id="3.30.2070.10">
    <property type="entry name" value="Formate dehydrogenase/DMSO reductase"/>
    <property type="match status" value="1"/>
</dbReference>
<organism evidence="6 7">
    <name type="scientific">Candidatus Desulfacyla euxinica</name>
    <dbReference type="NCBI Taxonomy" id="2841693"/>
    <lineage>
        <taxon>Bacteria</taxon>
        <taxon>Deltaproteobacteria</taxon>
        <taxon>Candidatus Desulfacyla</taxon>
    </lineage>
</organism>
<evidence type="ECO:0000256" key="2">
    <source>
        <dbReference type="ARBA" id="ARBA00022723"/>
    </source>
</evidence>
<dbReference type="Proteomes" id="UP000650524">
    <property type="component" value="Unassembled WGS sequence"/>
</dbReference>
<comment type="similarity">
    <text evidence="1">Belongs to the prokaryotic molybdopterin-containing oxidoreductase family.</text>
</comment>
<dbReference type="AlphaFoldDB" id="A0A8J6MWW0"/>
<dbReference type="InterPro" id="IPR050612">
    <property type="entry name" value="Prok_Mopterin_Oxidored"/>
</dbReference>
<dbReference type="SMART" id="SM00926">
    <property type="entry name" value="Molybdop_Fe4S4"/>
    <property type="match status" value="1"/>
</dbReference>
<evidence type="ECO:0000259" key="5">
    <source>
        <dbReference type="PROSITE" id="PS51669"/>
    </source>
</evidence>
<dbReference type="Pfam" id="PF01568">
    <property type="entry name" value="Molydop_binding"/>
    <property type="match status" value="1"/>
</dbReference>
<reference evidence="6 7" key="1">
    <citation type="submission" date="2020-08" db="EMBL/GenBank/DDBJ databases">
        <title>Bridging the membrane lipid divide: bacteria of the FCB group superphylum have the potential to synthesize archaeal ether lipids.</title>
        <authorList>
            <person name="Villanueva L."/>
            <person name="Von Meijenfeldt F.A.B."/>
            <person name="Westbye A.B."/>
            <person name="Yadav S."/>
            <person name="Hopmans E.C."/>
            <person name="Dutilh B.E."/>
            <person name="Sinninghe Damste J.S."/>
        </authorList>
    </citation>
    <scope>NUCLEOTIDE SEQUENCE [LARGE SCALE GENOMIC DNA]</scope>
    <source>
        <strain evidence="6">NIOZ-UU27</strain>
    </source>
</reference>
<sequence>MEKKIPTTCTRDCPSCCSIMLTVKDGRIISHRADPRNPITRNFLCVKGTNYLKRYNSPERILTPLLRNGNGFLPISWDEALDTAAERLTKIRAESGPLSTLWAQYSGSLSLLNLIMPRMFWIHFGGSTMTRGGISIDALQAAQEHDFGACLLHEPQDLKNSGSIVVWGRNPAVTHVHLLPFIREARKNGAELTVVDSRYSETARLADHHIAPRPGGDGYLAMAVAKEIQHRWDEVPDFVKGRSEGWEAYLAMLEQYEEAELLQRADVSREQVKHLASCYWGHKPCATFLGLGVNWWKEGGANSRLIHALVFMSGNIGIPGGGANFFNMEFPFDTAVFKEEMAKAAARGLTPLKPRRLLLPLLAREIEEAQDPPIRLAWISMFNPVASAPDSNHMKKALQNLDFVIVTEQFMTATARCADLIFPATTYLEEDDVMYSHGSSYMGPVTAAVKPKGETRSNMQIFQGLAEKLGFGEALQGKPWKWISRTWALLDDMDISMEAVKRGPVKRVQPLIPYENGVFRTKDGKFQFITDYAGRKDEEDGLFLLMVKRRSLLNTQLLDQDAETIPTVSLNPKTMAEMDLKEGERVWVSSPLDRLEAILRASEFTRPDVAELGPSVWKDDQGGVNRLHRAVISDLGPTAAVNETKVTIRKAS</sequence>
<dbReference type="InterPro" id="IPR006656">
    <property type="entry name" value="Mopterin_OxRdtase"/>
</dbReference>
<dbReference type="InterPro" id="IPR009010">
    <property type="entry name" value="Asp_de-COase-like_dom_sf"/>
</dbReference>
<dbReference type="Gene3D" id="2.40.40.20">
    <property type="match status" value="1"/>
</dbReference>
<accession>A0A8J6MWW0</accession>
<dbReference type="GO" id="GO:0051536">
    <property type="term" value="F:iron-sulfur cluster binding"/>
    <property type="evidence" value="ECO:0007669"/>
    <property type="project" value="UniProtKB-KW"/>
</dbReference>
<gene>
    <name evidence="6" type="ORF">H8E19_05160</name>
</gene>
<dbReference type="InterPro" id="IPR006657">
    <property type="entry name" value="MoPterin_dinucl-bd_dom"/>
</dbReference>
<dbReference type="SUPFAM" id="SSF53706">
    <property type="entry name" value="Formate dehydrogenase/DMSO reductase, domains 1-3"/>
    <property type="match status" value="1"/>
</dbReference>
<dbReference type="GO" id="GO:0016491">
    <property type="term" value="F:oxidoreductase activity"/>
    <property type="evidence" value="ECO:0007669"/>
    <property type="project" value="InterPro"/>
</dbReference>
<dbReference type="GO" id="GO:0043546">
    <property type="term" value="F:molybdopterin cofactor binding"/>
    <property type="evidence" value="ECO:0007669"/>
    <property type="project" value="InterPro"/>
</dbReference>
<dbReference type="Pfam" id="PF00384">
    <property type="entry name" value="Molybdopterin"/>
    <property type="match status" value="1"/>
</dbReference>
<evidence type="ECO:0000313" key="7">
    <source>
        <dbReference type="Proteomes" id="UP000650524"/>
    </source>
</evidence>
<dbReference type="InterPro" id="IPR006963">
    <property type="entry name" value="Mopterin_OxRdtase_4Fe-4S_dom"/>
</dbReference>
<proteinExistence type="inferred from homology"/>
<dbReference type="Gene3D" id="3.40.228.10">
    <property type="entry name" value="Dimethylsulfoxide Reductase, domain 2"/>
    <property type="match status" value="1"/>
</dbReference>
<evidence type="ECO:0000256" key="3">
    <source>
        <dbReference type="ARBA" id="ARBA00023004"/>
    </source>
</evidence>
<dbReference type="EMBL" id="JACNJD010000160">
    <property type="protein sequence ID" value="MBC8176773.1"/>
    <property type="molecule type" value="Genomic_DNA"/>
</dbReference>
<evidence type="ECO:0000256" key="4">
    <source>
        <dbReference type="ARBA" id="ARBA00023014"/>
    </source>
</evidence>
<comment type="caution">
    <text evidence="6">The sequence shown here is derived from an EMBL/GenBank/DDBJ whole genome shotgun (WGS) entry which is preliminary data.</text>
</comment>
<name>A0A8J6MWW0_9DELT</name>
<dbReference type="CDD" id="cd02775">
    <property type="entry name" value="MopB_CT"/>
    <property type="match status" value="1"/>
</dbReference>
<keyword evidence="3" id="KW-0408">Iron</keyword>
<evidence type="ECO:0000313" key="6">
    <source>
        <dbReference type="EMBL" id="MBC8176773.1"/>
    </source>
</evidence>
<keyword evidence="4" id="KW-0411">Iron-sulfur</keyword>
<dbReference type="Gene3D" id="3.40.50.740">
    <property type="match status" value="1"/>
</dbReference>
<dbReference type="SUPFAM" id="SSF50692">
    <property type="entry name" value="ADC-like"/>
    <property type="match status" value="1"/>
</dbReference>
<dbReference type="PANTHER" id="PTHR43742:SF6">
    <property type="entry name" value="OXIDOREDUCTASE YYAE-RELATED"/>
    <property type="match status" value="1"/>
</dbReference>
<evidence type="ECO:0000256" key="1">
    <source>
        <dbReference type="ARBA" id="ARBA00010312"/>
    </source>
</evidence>
<keyword evidence="2" id="KW-0479">Metal-binding</keyword>
<dbReference type="PROSITE" id="PS51669">
    <property type="entry name" value="4FE4S_MOW_BIS_MGD"/>
    <property type="match status" value="1"/>
</dbReference>
<dbReference type="Gene3D" id="2.20.25.90">
    <property type="entry name" value="ADC-like domains"/>
    <property type="match status" value="1"/>
</dbReference>
<protein>
    <submittedName>
        <fullName evidence="6">Molybdopterin-dependent oxidoreductase</fullName>
    </submittedName>
</protein>
<dbReference type="Pfam" id="PF04879">
    <property type="entry name" value="Molybdop_Fe4S4"/>
    <property type="match status" value="1"/>
</dbReference>